<reference evidence="10 11" key="1">
    <citation type="submission" date="2019-07" db="EMBL/GenBank/DDBJ databases">
        <title>Full genome sequence of Sphingomonas sp. 4R-6-7(HKS19).</title>
        <authorList>
            <person name="Im W.-T."/>
        </authorList>
    </citation>
    <scope>NUCLEOTIDE SEQUENCE [LARGE SCALE GENOMIC DNA]</scope>
    <source>
        <strain evidence="10 11">HKS19</strain>
    </source>
</reference>
<dbReference type="SUPFAM" id="SSF118215">
    <property type="entry name" value="Proton glutamate symport protein"/>
    <property type="match status" value="1"/>
</dbReference>
<feature type="transmembrane region" description="Helical" evidence="9">
    <location>
        <begin position="44"/>
        <end position="69"/>
    </location>
</feature>
<keyword evidence="3" id="KW-0813">Transport</keyword>
<dbReference type="GO" id="GO:0006835">
    <property type="term" value="P:dicarboxylic acid transport"/>
    <property type="evidence" value="ECO:0007669"/>
    <property type="project" value="TreeGrafter"/>
</dbReference>
<dbReference type="PANTHER" id="PTHR42865:SF7">
    <property type="entry name" value="PROTON_GLUTAMATE-ASPARTATE SYMPORTER"/>
    <property type="match status" value="1"/>
</dbReference>
<keyword evidence="4" id="KW-1003">Cell membrane</keyword>
<organism evidence="10 11">
    <name type="scientific">Sphingomonas panacisoli</name>
    <dbReference type="NCBI Taxonomy" id="1813879"/>
    <lineage>
        <taxon>Bacteria</taxon>
        <taxon>Pseudomonadati</taxon>
        <taxon>Pseudomonadota</taxon>
        <taxon>Alphaproteobacteria</taxon>
        <taxon>Sphingomonadales</taxon>
        <taxon>Sphingomonadaceae</taxon>
        <taxon>Sphingomonas</taxon>
    </lineage>
</organism>
<dbReference type="Proteomes" id="UP000315673">
    <property type="component" value="Chromosome"/>
</dbReference>
<evidence type="ECO:0000256" key="1">
    <source>
        <dbReference type="ARBA" id="ARBA00004429"/>
    </source>
</evidence>
<evidence type="ECO:0000256" key="2">
    <source>
        <dbReference type="ARBA" id="ARBA00006148"/>
    </source>
</evidence>
<evidence type="ECO:0000256" key="6">
    <source>
        <dbReference type="ARBA" id="ARBA00022847"/>
    </source>
</evidence>
<evidence type="ECO:0000313" key="11">
    <source>
        <dbReference type="Proteomes" id="UP000315673"/>
    </source>
</evidence>
<evidence type="ECO:0000256" key="8">
    <source>
        <dbReference type="ARBA" id="ARBA00023136"/>
    </source>
</evidence>
<accession>A0A5B8LHI3</accession>
<feature type="transmembrane region" description="Helical" evidence="9">
    <location>
        <begin position="7"/>
        <end position="24"/>
    </location>
</feature>
<feature type="transmembrane region" description="Helical" evidence="9">
    <location>
        <begin position="361"/>
        <end position="384"/>
    </location>
</feature>
<gene>
    <name evidence="10" type="ORF">FPZ24_08400</name>
</gene>
<keyword evidence="11" id="KW-1185">Reference proteome</keyword>
<evidence type="ECO:0000313" key="10">
    <source>
        <dbReference type="EMBL" id="QDZ07501.1"/>
    </source>
</evidence>
<keyword evidence="5 9" id="KW-0812">Transmembrane</keyword>
<dbReference type="PANTHER" id="PTHR42865">
    <property type="entry name" value="PROTON/GLUTAMATE-ASPARTATE SYMPORTER"/>
    <property type="match status" value="1"/>
</dbReference>
<feature type="transmembrane region" description="Helical" evidence="9">
    <location>
        <begin position="160"/>
        <end position="178"/>
    </location>
</feature>
<evidence type="ECO:0000256" key="3">
    <source>
        <dbReference type="ARBA" id="ARBA00022448"/>
    </source>
</evidence>
<feature type="transmembrane region" description="Helical" evidence="9">
    <location>
        <begin position="89"/>
        <end position="110"/>
    </location>
</feature>
<dbReference type="OrthoDB" id="9766690at2"/>
<evidence type="ECO:0000256" key="4">
    <source>
        <dbReference type="ARBA" id="ARBA00022475"/>
    </source>
</evidence>
<evidence type="ECO:0000256" key="7">
    <source>
        <dbReference type="ARBA" id="ARBA00022989"/>
    </source>
</evidence>
<evidence type="ECO:0000256" key="5">
    <source>
        <dbReference type="ARBA" id="ARBA00022692"/>
    </source>
</evidence>
<dbReference type="FunFam" id="1.10.3860.10:FF:000001">
    <property type="entry name" value="C4-dicarboxylate transport protein"/>
    <property type="match status" value="1"/>
</dbReference>
<keyword evidence="8 9" id="KW-0472">Membrane</keyword>
<feature type="transmembrane region" description="Helical" evidence="9">
    <location>
        <begin position="231"/>
        <end position="255"/>
    </location>
</feature>
<dbReference type="KEGG" id="spai:FPZ24_08400"/>
<keyword evidence="7 9" id="KW-1133">Transmembrane helix</keyword>
<dbReference type="Pfam" id="PF00375">
    <property type="entry name" value="SDF"/>
    <property type="match status" value="1"/>
</dbReference>
<dbReference type="RefSeq" id="WP_146571024.1">
    <property type="nucleotide sequence ID" value="NZ_CP042306.1"/>
</dbReference>
<dbReference type="InterPro" id="IPR036458">
    <property type="entry name" value="Na:dicarbo_symporter_sf"/>
</dbReference>
<comment type="subcellular location">
    <subcellularLocation>
        <location evidence="1">Cell inner membrane</location>
        <topology evidence="1">Multi-pass membrane protein</topology>
    </subcellularLocation>
</comment>
<dbReference type="PRINTS" id="PR00173">
    <property type="entry name" value="EDTRNSPORT"/>
</dbReference>
<name>A0A5B8LHI3_9SPHN</name>
<evidence type="ECO:0000256" key="9">
    <source>
        <dbReference type="SAM" id="Phobius"/>
    </source>
</evidence>
<protein>
    <submittedName>
        <fullName evidence="10">Dicarboxylate/amino acid:cation symporter</fullName>
    </submittedName>
</protein>
<dbReference type="GO" id="GO:0005886">
    <property type="term" value="C:plasma membrane"/>
    <property type="evidence" value="ECO:0007669"/>
    <property type="project" value="UniProtKB-SubCell"/>
</dbReference>
<keyword evidence="6" id="KW-0769">Symport</keyword>
<feature type="transmembrane region" description="Helical" evidence="9">
    <location>
        <begin position="332"/>
        <end position="349"/>
    </location>
</feature>
<comment type="similarity">
    <text evidence="2">Belongs to the dicarboxylate/amino acid:cation symporter (DAACS) (TC 2.A.23) family.</text>
</comment>
<proteinExistence type="inferred from homology"/>
<feature type="transmembrane region" description="Helical" evidence="9">
    <location>
        <begin position="201"/>
        <end position="219"/>
    </location>
</feature>
<dbReference type="InterPro" id="IPR001991">
    <property type="entry name" value="Na-dicarboxylate_symporter"/>
</dbReference>
<dbReference type="AlphaFoldDB" id="A0A5B8LHI3"/>
<dbReference type="Gene3D" id="1.10.3860.10">
    <property type="entry name" value="Sodium:dicarboxylate symporter"/>
    <property type="match status" value="1"/>
</dbReference>
<dbReference type="EMBL" id="CP042306">
    <property type="protein sequence ID" value="QDZ07501.1"/>
    <property type="molecule type" value="Genomic_DNA"/>
</dbReference>
<dbReference type="GO" id="GO:0015293">
    <property type="term" value="F:symporter activity"/>
    <property type="evidence" value="ECO:0007669"/>
    <property type="project" value="UniProtKB-KW"/>
</dbReference>
<sequence>MAKRLTTYILIGLVLGIVVGWAINARFDAGTPASADLLKHIASYISIITTIFLQLIKMIIAPLVFSTLVVGIAHMGDTGALGRVGLKSLLWFIGASLMSLTLGLALVHLLQPGVGLNLPMPPAAAAADTIGLDKAGFDPTKFVKHIFPASIIDVMATNEILPIVIFSCFFGVAITAVGDKAKPIVRAMEGVVAVMLQITDYVMRFAPFAVFAAMAAALVEHGPRVIGKLAYFMGSVYVGLGTLWLLLIGLAFLVIGRRVVRLLRFVRDPALLAFSTASSEAALPRTLEALERFGVPPRIASFVLPLGYSFNLDGSMMYMTFASLFIAQAYNIPMSIGAQVGMLLMLMVTSKGIAGVPRASLVVIAANLDMFHLPGAGLLLVLAVDNFLDMGRSATNVLGNAIAASVVAKWEGVLGPEQAPDFTPLPAPGHGLDGKD</sequence>